<feature type="compositionally biased region" description="Low complexity" evidence="1">
    <location>
        <begin position="465"/>
        <end position="507"/>
    </location>
</feature>
<feature type="compositionally biased region" description="Gly residues" evidence="1">
    <location>
        <begin position="607"/>
        <end position="624"/>
    </location>
</feature>
<dbReference type="Proteomes" id="UP001363151">
    <property type="component" value="Unassembled WGS sequence"/>
</dbReference>
<comment type="caution">
    <text evidence="2">The sequence shown here is derived from an EMBL/GenBank/DDBJ whole genome shotgun (WGS) entry which is preliminary data.</text>
</comment>
<feature type="compositionally biased region" description="Low complexity" evidence="1">
    <location>
        <begin position="331"/>
        <end position="350"/>
    </location>
</feature>
<dbReference type="EMBL" id="JBBJCI010000151">
    <property type="protein sequence ID" value="KAK7241992.1"/>
    <property type="molecule type" value="Genomic_DNA"/>
</dbReference>
<reference evidence="2 3" key="1">
    <citation type="submission" date="2024-03" db="EMBL/GenBank/DDBJ databases">
        <title>Aureococcus anophagefferens CCMP1851 and Kratosvirus quantuckense: Draft genome of a second virus-susceptible host strain in the model system.</title>
        <authorList>
            <person name="Chase E."/>
            <person name="Truchon A.R."/>
            <person name="Schepens W."/>
            <person name="Wilhelm S.W."/>
        </authorList>
    </citation>
    <scope>NUCLEOTIDE SEQUENCE [LARGE SCALE GENOMIC DNA]</scope>
    <source>
        <strain evidence="2 3">CCMP1851</strain>
    </source>
</reference>
<accession>A0ABR1G0I5</accession>
<feature type="compositionally biased region" description="Basic residues" evidence="1">
    <location>
        <begin position="146"/>
        <end position="171"/>
    </location>
</feature>
<keyword evidence="3" id="KW-1185">Reference proteome</keyword>
<feature type="region of interest" description="Disordered" evidence="1">
    <location>
        <begin position="658"/>
        <end position="696"/>
    </location>
</feature>
<feature type="compositionally biased region" description="Low complexity" evidence="1">
    <location>
        <begin position="77"/>
        <end position="90"/>
    </location>
</feature>
<feature type="region of interest" description="Disordered" evidence="1">
    <location>
        <begin position="67"/>
        <end position="90"/>
    </location>
</feature>
<feature type="region of interest" description="Disordered" evidence="1">
    <location>
        <begin position="284"/>
        <end position="414"/>
    </location>
</feature>
<sequence length="696" mass="71849">MVPPRARAAAPAAAKYAALEESAAVAARAAAARVAELEDALAAAAAEARTRDARSWFFASSNQRPGFDAAGRRRRSAASAASTKAGDAATTGHKGIGFKAVFAMCDRPCVLSNGFAFYFGARARRPAGPRARRWLELDGADGAPAARRRRRPLARGAHGRRPAARRRRRRRARALRAAEAERAAAPALRAAPRVPRRHVDGATQTWTATRGPGASRVAVATAGAAAAYDVFGSSGATARSRRRPERPAFYHAVLPVAPLPASFGFSLSAPFDLVASRAALRATANNAARSARGRDARSPRRSRRPTSSAAARSTIWAARTARSRPSGRRCGPTSPRGSRTSRAAAATTGPSAPPAEVFRYPEEGARSRGRRAPGARRARPRAPPRARRDGRGAALRARRPRRLGGDAGGGERGGAAARDAFWAALLDAEPELWPRIRKLRIVAADGGGPLRARADGLAAPEALASAAGPSTASAARPTTSRPSRPCSGPSSRRSPCRRAPSPSRTSTGAPSPLGACLVLSRPRLAARSDAPYIVTEILHGLAHAIDDDHGDDHGAAAQALSRRTRSSGSSGGAAPPPPPPMTLGPLPGARHAAAPRTHGGDARGRGRSGGGKGARQGARKGGAAPGASGPRGTPSPRAFLPVKGAGLAHASFYLEEASRSGTLSGAKRGDDDAEAEHDSPRAARKRSISGSGDDAA</sequence>
<protein>
    <submittedName>
        <fullName evidence="2">Uncharacterized protein</fullName>
    </submittedName>
</protein>
<feature type="region of interest" description="Disordered" evidence="1">
    <location>
        <begin position="549"/>
        <end position="642"/>
    </location>
</feature>
<gene>
    <name evidence="2" type="ORF">SO694_00018257</name>
</gene>
<organism evidence="2 3">
    <name type="scientific">Aureococcus anophagefferens</name>
    <name type="common">Harmful bloom alga</name>
    <dbReference type="NCBI Taxonomy" id="44056"/>
    <lineage>
        <taxon>Eukaryota</taxon>
        <taxon>Sar</taxon>
        <taxon>Stramenopiles</taxon>
        <taxon>Ochrophyta</taxon>
        <taxon>Pelagophyceae</taxon>
        <taxon>Pelagomonadales</taxon>
        <taxon>Pelagomonadaceae</taxon>
        <taxon>Aureococcus</taxon>
    </lineage>
</organism>
<proteinExistence type="predicted"/>
<evidence type="ECO:0000256" key="1">
    <source>
        <dbReference type="SAM" id="MobiDB-lite"/>
    </source>
</evidence>
<evidence type="ECO:0000313" key="3">
    <source>
        <dbReference type="Proteomes" id="UP001363151"/>
    </source>
</evidence>
<feature type="compositionally biased region" description="Basic residues" evidence="1">
    <location>
        <begin position="367"/>
        <end position="385"/>
    </location>
</feature>
<feature type="region of interest" description="Disordered" evidence="1">
    <location>
        <begin position="143"/>
        <end position="171"/>
    </location>
</feature>
<feature type="region of interest" description="Disordered" evidence="1">
    <location>
        <begin position="465"/>
        <end position="514"/>
    </location>
</feature>
<name>A0ABR1G0I5_AURAN</name>
<evidence type="ECO:0000313" key="2">
    <source>
        <dbReference type="EMBL" id="KAK7241992.1"/>
    </source>
</evidence>